<accession>A0ABP0NL69</accession>
<dbReference type="Proteomes" id="UP001642484">
    <property type="component" value="Unassembled WGS sequence"/>
</dbReference>
<protein>
    <submittedName>
        <fullName evidence="3">Uncharacterized protein</fullName>
    </submittedName>
</protein>
<evidence type="ECO:0000313" key="4">
    <source>
        <dbReference type="Proteomes" id="UP001642484"/>
    </source>
</evidence>
<keyword evidence="2" id="KW-1133">Transmembrane helix</keyword>
<evidence type="ECO:0000256" key="2">
    <source>
        <dbReference type="SAM" id="Phobius"/>
    </source>
</evidence>
<evidence type="ECO:0000313" key="3">
    <source>
        <dbReference type="EMBL" id="CAK9064528.1"/>
    </source>
</evidence>
<sequence length="161" mass="17019">MQNVLGTWPADTVEKAQEKRARDSLEQTLQTALMLAVGAFQGVLGVAGVFSESSKRKGGQAEAAQAEEGSDCRSEATCSPHRRVGELSPATVQGSPWRGSSAATCPPGIAAETGAPANLVRQRPQSPTEARLGRDSVYQNGRAVQYVGPSAAWRGVRIDWI</sequence>
<dbReference type="EMBL" id="CAXAMN010021918">
    <property type="protein sequence ID" value="CAK9064528.1"/>
    <property type="molecule type" value="Genomic_DNA"/>
</dbReference>
<proteinExistence type="predicted"/>
<comment type="caution">
    <text evidence="3">The sequence shown here is derived from an EMBL/GenBank/DDBJ whole genome shotgun (WGS) entry which is preliminary data.</text>
</comment>
<evidence type="ECO:0000256" key="1">
    <source>
        <dbReference type="SAM" id="MobiDB-lite"/>
    </source>
</evidence>
<keyword evidence="4" id="KW-1185">Reference proteome</keyword>
<feature type="region of interest" description="Disordered" evidence="1">
    <location>
        <begin position="52"/>
        <end position="108"/>
    </location>
</feature>
<feature type="transmembrane region" description="Helical" evidence="2">
    <location>
        <begin position="32"/>
        <end position="50"/>
    </location>
</feature>
<organism evidence="3 4">
    <name type="scientific">Durusdinium trenchii</name>
    <dbReference type="NCBI Taxonomy" id="1381693"/>
    <lineage>
        <taxon>Eukaryota</taxon>
        <taxon>Sar</taxon>
        <taxon>Alveolata</taxon>
        <taxon>Dinophyceae</taxon>
        <taxon>Suessiales</taxon>
        <taxon>Symbiodiniaceae</taxon>
        <taxon>Durusdinium</taxon>
    </lineage>
</organism>
<gene>
    <name evidence="3" type="ORF">CCMP2556_LOCUS31708</name>
</gene>
<keyword evidence="2" id="KW-0812">Transmembrane</keyword>
<reference evidence="3 4" key="1">
    <citation type="submission" date="2024-02" db="EMBL/GenBank/DDBJ databases">
        <authorList>
            <person name="Chen Y."/>
            <person name="Shah S."/>
            <person name="Dougan E. K."/>
            <person name="Thang M."/>
            <person name="Chan C."/>
        </authorList>
    </citation>
    <scope>NUCLEOTIDE SEQUENCE [LARGE SCALE GENOMIC DNA]</scope>
</reference>
<keyword evidence="2" id="KW-0472">Membrane</keyword>
<name>A0ABP0NL69_9DINO</name>